<gene>
    <name evidence="2" type="ORF">E2C01_092036</name>
</gene>
<evidence type="ECO:0000256" key="1">
    <source>
        <dbReference type="SAM" id="MobiDB-lite"/>
    </source>
</evidence>
<organism evidence="2 3">
    <name type="scientific">Portunus trituberculatus</name>
    <name type="common">Swimming crab</name>
    <name type="synonym">Neptunus trituberculatus</name>
    <dbReference type="NCBI Taxonomy" id="210409"/>
    <lineage>
        <taxon>Eukaryota</taxon>
        <taxon>Metazoa</taxon>
        <taxon>Ecdysozoa</taxon>
        <taxon>Arthropoda</taxon>
        <taxon>Crustacea</taxon>
        <taxon>Multicrustacea</taxon>
        <taxon>Malacostraca</taxon>
        <taxon>Eumalacostraca</taxon>
        <taxon>Eucarida</taxon>
        <taxon>Decapoda</taxon>
        <taxon>Pleocyemata</taxon>
        <taxon>Brachyura</taxon>
        <taxon>Eubrachyura</taxon>
        <taxon>Portunoidea</taxon>
        <taxon>Portunidae</taxon>
        <taxon>Portuninae</taxon>
        <taxon>Portunus</taxon>
    </lineage>
</organism>
<name>A0A5B7JJ38_PORTR</name>
<evidence type="ECO:0000313" key="3">
    <source>
        <dbReference type="Proteomes" id="UP000324222"/>
    </source>
</evidence>
<dbReference type="Proteomes" id="UP000324222">
    <property type="component" value="Unassembled WGS sequence"/>
</dbReference>
<sequence>MFRGPIANSHFVCHLSNSTFSPSAPPLSAPPPSPPAPIFPHPPTVTP</sequence>
<protein>
    <submittedName>
        <fullName evidence="2">Uncharacterized protein</fullName>
    </submittedName>
</protein>
<keyword evidence="3" id="KW-1185">Reference proteome</keyword>
<dbReference type="EMBL" id="VSRR010107234">
    <property type="protein sequence ID" value="MPC96760.1"/>
    <property type="molecule type" value="Genomic_DNA"/>
</dbReference>
<proteinExistence type="predicted"/>
<accession>A0A5B7JJ38</accession>
<dbReference type="AlphaFoldDB" id="A0A5B7JJ38"/>
<reference evidence="2 3" key="1">
    <citation type="submission" date="2019-05" db="EMBL/GenBank/DDBJ databases">
        <title>Another draft genome of Portunus trituberculatus and its Hox gene families provides insights of decapod evolution.</title>
        <authorList>
            <person name="Jeong J.-H."/>
            <person name="Song I."/>
            <person name="Kim S."/>
            <person name="Choi T."/>
            <person name="Kim D."/>
            <person name="Ryu S."/>
            <person name="Kim W."/>
        </authorList>
    </citation>
    <scope>NUCLEOTIDE SEQUENCE [LARGE SCALE GENOMIC DNA]</scope>
    <source>
        <tissue evidence="2">Muscle</tissue>
    </source>
</reference>
<comment type="caution">
    <text evidence="2">The sequence shown here is derived from an EMBL/GenBank/DDBJ whole genome shotgun (WGS) entry which is preliminary data.</text>
</comment>
<evidence type="ECO:0000313" key="2">
    <source>
        <dbReference type="EMBL" id="MPC96760.1"/>
    </source>
</evidence>
<feature type="compositionally biased region" description="Pro residues" evidence="1">
    <location>
        <begin position="23"/>
        <end position="47"/>
    </location>
</feature>
<feature type="region of interest" description="Disordered" evidence="1">
    <location>
        <begin position="20"/>
        <end position="47"/>
    </location>
</feature>